<evidence type="ECO:0000313" key="10">
    <source>
        <dbReference type="Proteomes" id="UP000319829"/>
    </source>
</evidence>
<dbReference type="InterPro" id="IPR007016">
    <property type="entry name" value="O-antigen_ligase-rel_domated"/>
</dbReference>
<dbReference type="InterPro" id="IPR051533">
    <property type="entry name" value="WaaL-like"/>
</dbReference>
<evidence type="ECO:0000256" key="1">
    <source>
        <dbReference type="ARBA" id="ARBA00004141"/>
    </source>
</evidence>
<feature type="transmembrane region" description="Helical" evidence="5">
    <location>
        <begin position="82"/>
        <end position="104"/>
    </location>
</feature>
<dbReference type="PANTHER" id="PTHR37422">
    <property type="entry name" value="TEICHURONIC ACID BIOSYNTHESIS PROTEIN TUAE"/>
    <property type="match status" value="1"/>
</dbReference>
<feature type="transmembrane region" description="Helical" evidence="5">
    <location>
        <begin position="58"/>
        <end position="76"/>
    </location>
</feature>
<feature type="transmembrane region" description="Helical" evidence="5">
    <location>
        <begin position="230"/>
        <end position="249"/>
    </location>
</feature>
<name>A0A538TPI9_UNCEI</name>
<reference evidence="9 10" key="1">
    <citation type="journal article" date="2019" name="Nat. Microbiol.">
        <title>Mediterranean grassland soil C-N compound turnover is dependent on rainfall and depth, and is mediated by genomically divergent microorganisms.</title>
        <authorList>
            <person name="Diamond S."/>
            <person name="Andeer P.F."/>
            <person name="Li Z."/>
            <person name="Crits-Christoph A."/>
            <person name="Burstein D."/>
            <person name="Anantharaman K."/>
            <person name="Lane K.R."/>
            <person name="Thomas B.C."/>
            <person name="Pan C."/>
            <person name="Northen T.R."/>
            <person name="Banfield J.F."/>
        </authorList>
    </citation>
    <scope>NUCLEOTIDE SEQUENCE [LARGE SCALE GENOMIC DNA]</scope>
    <source>
        <strain evidence="7">WS_4</strain>
        <strain evidence="8">WS_7</strain>
    </source>
</reference>
<dbReference type="GO" id="GO:0016020">
    <property type="term" value="C:membrane"/>
    <property type="evidence" value="ECO:0007669"/>
    <property type="project" value="UniProtKB-SubCell"/>
</dbReference>
<dbReference type="EMBL" id="VBOU01000006">
    <property type="protein sequence ID" value="TMQ56087.1"/>
    <property type="molecule type" value="Genomic_DNA"/>
</dbReference>
<dbReference type="EMBL" id="VBOX01000018">
    <property type="protein sequence ID" value="TMQ65541.1"/>
    <property type="molecule type" value="Genomic_DNA"/>
</dbReference>
<dbReference type="Proteomes" id="UP000319829">
    <property type="component" value="Unassembled WGS sequence"/>
</dbReference>
<keyword evidence="2 5" id="KW-0812">Transmembrane</keyword>
<evidence type="ECO:0000256" key="2">
    <source>
        <dbReference type="ARBA" id="ARBA00022692"/>
    </source>
</evidence>
<evidence type="ECO:0000313" key="8">
    <source>
        <dbReference type="EMBL" id="TMQ65541.1"/>
    </source>
</evidence>
<feature type="transmembrane region" description="Helical" evidence="5">
    <location>
        <begin position="189"/>
        <end position="218"/>
    </location>
</feature>
<protein>
    <submittedName>
        <fullName evidence="8">O-antigen ligase family protein</fullName>
    </submittedName>
</protein>
<feature type="transmembrane region" description="Helical" evidence="5">
    <location>
        <begin position="116"/>
        <end position="135"/>
    </location>
</feature>
<evidence type="ECO:0000313" key="7">
    <source>
        <dbReference type="EMBL" id="TMQ56087.1"/>
    </source>
</evidence>
<comment type="subcellular location">
    <subcellularLocation>
        <location evidence="1">Membrane</location>
        <topology evidence="1">Multi-pass membrane protein</topology>
    </subcellularLocation>
</comment>
<dbReference type="Pfam" id="PF04932">
    <property type="entry name" value="Wzy_C"/>
    <property type="match status" value="1"/>
</dbReference>
<organism evidence="8 9">
    <name type="scientific">Eiseniibacteriota bacterium</name>
    <dbReference type="NCBI Taxonomy" id="2212470"/>
    <lineage>
        <taxon>Bacteria</taxon>
        <taxon>Candidatus Eiseniibacteriota</taxon>
    </lineage>
</organism>
<feature type="transmembrane region" description="Helical" evidence="5">
    <location>
        <begin position="32"/>
        <end position="51"/>
    </location>
</feature>
<accession>A0A538TPI9</accession>
<dbReference type="Proteomes" id="UP000317366">
    <property type="component" value="Unassembled WGS sequence"/>
</dbReference>
<sequence length="443" mass="47691">MSRSKLGAWTPYLVLVVCLVPVIVPPGPGRTAIVDALNIPALGIFAASVLMTRRPIQVPFLIPVIFMSLGSLAATVNAANPSAAILTMVQDAYLYLWFVMLANVLHERGDFRGLRLAWVCVANVIAIIGIAQVVLHGDPSLQNLITPKGFRALGAFDQPDTLSDYLVMSIFIVLSLNEEVGRVVRWSSIGIMCAGIVATKANGGLGSLAVGLIAWTLVRAWTKRVSYPKLISGALIAFSVGLATVWLVVGMGLGSGQFRELQTGSILGRVGHSFEGRVKIWGSLLHRYRSNPLGYGPGNSRWQTVSVEERERPLASGTDPFLSKEAHNDYLAYLIERGPLALLALLVFKFQVFGRITRWWRGRAASAQGWVRGGPLAAATFGAWVASWINSNTIETLHFRHVWLFLALVYALGKVDGDARRTQPGELAGGISASAGPRAVGSG</sequence>
<gene>
    <name evidence="7" type="ORF">E6K74_01105</name>
    <name evidence="8" type="ORF">E6K77_02610</name>
</gene>
<evidence type="ECO:0000256" key="3">
    <source>
        <dbReference type="ARBA" id="ARBA00022989"/>
    </source>
</evidence>
<dbReference type="PANTHER" id="PTHR37422:SF21">
    <property type="entry name" value="EXOQ-LIKE PROTEIN"/>
    <property type="match status" value="1"/>
</dbReference>
<keyword evidence="3 5" id="KW-1133">Transmembrane helix</keyword>
<keyword evidence="8" id="KW-0436">Ligase</keyword>
<feature type="transmembrane region" description="Helical" evidence="5">
    <location>
        <begin position="7"/>
        <end position="26"/>
    </location>
</feature>
<keyword evidence="4 5" id="KW-0472">Membrane</keyword>
<evidence type="ECO:0000256" key="5">
    <source>
        <dbReference type="SAM" id="Phobius"/>
    </source>
</evidence>
<evidence type="ECO:0000259" key="6">
    <source>
        <dbReference type="Pfam" id="PF04932"/>
    </source>
</evidence>
<dbReference type="AlphaFoldDB" id="A0A538TPI9"/>
<proteinExistence type="predicted"/>
<dbReference type="GO" id="GO:0016874">
    <property type="term" value="F:ligase activity"/>
    <property type="evidence" value="ECO:0007669"/>
    <property type="project" value="UniProtKB-KW"/>
</dbReference>
<evidence type="ECO:0000256" key="4">
    <source>
        <dbReference type="ARBA" id="ARBA00023136"/>
    </source>
</evidence>
<feature type="domain" description="O-antigen ligase-related" evidence="6">
    <location>
        <begin position="191"/>
        <end position="345"/>
    </location>
</feature>
<evidence type="ECO:0000313" key="9">
    <source>
        <dbReference type="Proteomes" id="UP000317366"/>
    </source>
</evidence>
<comment type="caution">
    <text evidence="8">The sequence shown here is derived from an EMBL/GenBank/DDBJ whole genome shotgun (WGS) entry which is preliminary data.</text>
</comment>